<keyword evidence="13" id="KW-1133">Transmembrane helix</keyword>
<dbReference type="AlphaFoldDB" id="G3VM82"/>
<comment type="subunit">
    <text evidence="20">Heterodimer composed of the light and heavy chains. The active site is located in the light chain.</text>
</comment>
<dbReference type="PANTHER" id="PTHR45027:SF2">
    <property type="entry name" value="GAMMA-GLUTAMYLTRANSFERASE 5"/>
    <property type="match status" value="1"/>
</dbReference>
<dbReference type="EC" id="3.4.19.13" evidence="5"/>
<evidence type="ECO:0000256" key="25">
    <source>
        <dbReference type="ARBA" id="ARBA00066923"/>
    </source>
</evidence>
<dbReference type="GO" id="GO:0016020">
    <property type="term" value="C:membrane"/>
    <property type="evidence" value="ECO:0007669"/>
    <property type="project" value="UniProtKB-SubCell"/>
</dbReference>
<keyword evidence="11" id="KW-0378">Hydrolase</keyword>
<evidence type="ECO:0000256" key="14">
    <source>
        <dbReference type="ARBA" id="ARBA00023136"/>
    </source>
</evidence>
<keyword evidence="9" id="KW-0812">Transmembrane</keyword>
<feature type="binding site" evidence="33">
    <location>
        <position position="72"/>
    </location>
    <ligand>
        <name>L-glutamate</name>
        <dbReference type="ChEBI" id="CHEBI:29985"/>
    </ligand>
</feature>
<keyword evidence="6" id="KW-0645">Protease</keyword>
<dbReference type="Gene3D" id="1.10.246.130">
    <property type="match status" value="1"/>
</dbReference>
<dbReference type="InterPro" id="IPR029055">
    <property type="entry name" value="Ntn_hydrolases_N"/>
</dbReference>
<evidence type="ECO:0000256" key="31">
    <source>
        <dbReference type="ARBA" id="ARBA00082872"/>
    </source>
</evidence>
<dbReference type="GeneTree" id="ENSGT00940000155794"/>
<evidence type="ECO:0000256" key="34">
    <source>
        <dbReference type="SAM" id="MobiDB-lite"/>
    </source>
</evidence>
<feature type="binding site" evidence="33">
    <location>
        <begin position="367"/>
        <end position="369"/>
    </location>
    <ligand>
        <name>L-glutamate</name>
        <dbReference type="ChEBI" id="CHEBI:29985"/>
    </ligand>
</feature>
<evidence type="ECO:0000256" key="13">
    <source>
        <dbReference type="ARBA" id="ARBA00022989"/>
    </source>
</evidence>
<evidence type="ECO:0000256" key="22">
    <source>
        <dbReference type="ARBA" id="ARBA00051446"/>
    </source>
</evidence>
<dbReference type="Ensembl" id="ENSSHAT00000004331.2">
    <property type="protein sequence ID" value="ENSSHAP00000004287.2"/>
    <property type="gene ID" value="ENSSHAG00000003776.2"/>
</dbReference>
<dbReference type="GO" id="GO:0006508">
    <property type="term" value="P:proteolysis"/>
    <property type="evidence" value="ECO:0007669"/>
    <property type="project" value="UniProtKB-KW"/>
</dbReference>
<evidence type="ECO:0000256" key="32">
    <source>
        <dbReference type="PIRSR" id="PIRSR600101-1"/>
    </source>
</evidence>
<evidence type="ECO:0000256" key="29">
    <source>
        <dbReference type="ARBA" id="ARBA00079251"/>
    </source>
</evidence>
<evidence type="ECO:0000256" key="33">
    <source>
        <dbReference type="PIRSR" id="PIRSR600101-2"/>
    </source>
</evidence>
<feature type="binding site" evidence="33">
    <location>
        <begin position="414"/>
        <end position="415"/>
    </location>
    <ligand>
        <name>L-glutamate</name>
        <dbReference type="ChEBI" id="CHEBI:29985"/>
    </ligand>
</feature>
<dbReference type="STRING" id="9305.ENSSHAP00000004287"/>
<comment type="subcellular location">
    <subcellularLocation>
        <location evidence="1">Membrane</location>
        <topology evidence="1">Single-pass type II membrane protein</topology>
    </subcellularLocation>
</comment>
<evidence type="ECO:0000256" key="9">
    <source>
        <dbReference type="ARBA" id="ARBA00022692"/>
    </source>
</evidence>
<keyword evidence="14" id="KW-0472">Membrane</keyword>
<comment type="catalytic activity">
    <reaction evidence="23">
        <text>leukotriene C4 + H2O = leukotriene D4 + L-glutamate</text>
        <dbReference type="Rhea" id="RHEA:31563"/>
        <dbReference type="ChEBI" id="CHEBI:15377"/>
        <dbReference type="ChEBI" id="CHEBI:29985"/>
        <dbReference type="ChEBI" id="CHEBI:57973"/>
        <dbReference type="ChEBI" id="CHEBI:63166"/>
        <dbReference type="EC" id="3.4.19.14"/>
    </reaction>
    <physiologicalReaction direction="left-to-right" evidence="23">
        <dbReference type="Rhea" id="RHEA:31564"/>
    </physiologicalReaction>
</comment>
<comment type="catalytic activity">
    <reaction evidence="18">
        <text>an S-substituted glutathione + H2O = an S-substituted L-cysteinylglycine + L-glutamate</text>
        <dbReference type="Rhea" id="RHEA:59468"/>
        <dbReference type="ChEBI" id="CHEBI:15377"/>
        <dbReference type="ChEBI" id="CHEBI:29985"/>
        <dbReference type="ChEBI" id="CHEBI:90779"/>
        <dbReference type="ChEBI" id="CHEBI:143103"/>
        <dbReference type="EC" id="3.4.19.13"/>
    </reaction>
    <physiologicalReaction direction="left-to-right" evidence="18">
        <dbReference type="Rhea" id="RHEA:59469"/>
    </physiologicalReaction>
</comment>
<dbReference type="GO" id="GO:0103068">
    <property type="term" value="F:leukotriene C4 gamma-glutamyl transferase activity"/>
    <property type="evidence" value="ECO:0007669"/>
    <property type="project" value="UniProtKB-EC"/>
</dbReference>
<keyword evidence="8" id="KW-0317">Glutathione biosynthesis</keyword>
<evidence type="ECO:0000256" key="20">
    <source>
        <dbReference type="ARBA" id="ARBA00047169"/>
    </source>
</evidence>
<reference evidence="35" key="2">
    <citation type="submission" date="2025-08" db="UniProtKB">
        <authorList>
            <consortium name="Ensembl"/>
        </authorList>
    </citation>
    <scope>IDENTIFICATION</scope>
</reference>
<protein>
    <recommendedName>
        <fullName evidence="26">Glutathione hydrolase 5 proenzyme</fullName>
        <ecNumber evidence="4">2.3.2.2</ecNumber>
        <ecNumber evidence="5">3.4.19.13</ecNumber>
        <ecNumber evidence="25">3.4.19.14</ecNumber>
    </recommendedName>
    <alternativeName>
        <fullName evidence="31">Gamma-glutamyl leukotrienase</fullName>
    </alternativeName>
    <alternativeName>
        <fullName evidence="27">Gamma-glutamyltransferase 5</fullName>
    </alternativeName>
    <alternativeName>
        <fullName evidence="30">Gamma-glutamyltransferase-like activity 1</fullName>
    </alternativeName>
    <alternativeName>
        <fullName evidence="28">Gamma-glutamyltranspeptidase 5</fullName>
    </alternativeName>
    <alternativeName>
        <fullName evidence="29">Leukotriene-C4 hydrolase</fullName>
    </alternativeName>
</protein>
<evidence type="ECO:0000256" key="3">
    <source>
        <dbReference type="ARBA" id="ARBA00009381"/>
    </source>
</evidence>
<evidence type="ECO:0000313" key="35">
    <source>
        <dbReference type="Ensembl" id="ENSSHAP00000004287.2"/>
    </source>
</evidence>
<evidence type="ECO:0000256" key="21">
    <source>
        <dbReference type="ARBA" id="ARBA00050507"/>
    </source>
</evidence>
<dbReference type="FunFam" id="1.10.246.130:FF:000001">
    <property type="entry name" value="Gamma-glutamyltransferase 5 isoform 1"/>
    <property type="match status" value="1"/>
</dbReference>
<evidence type="ECO:0000256" key="28">
    <source>
        <dbReference type="ARBA" id="ARBA00075858"/>
    </source>
</evidence>
<evidence type="ECO:0000256" key="6">
    <source>
        <dbReference type="ARBA" id="ARBA00022670"/>
    </source>
</evidence>
<dbReference type="Gene3D" id="3.60.20.40">
    <property type="match status" value="1"/>
</dbReference>
<evidence type="ECO:0000256" key="8">
    <source>
        <dbReference type="ARBA" id="ARBA00022684"/>
    </source>
</evidence>
<dbReference type="GO" id="GO:0006950">
    <property type="term" value="P:response to stress"/>
    <property type="evidence" value="ECO:0007669"/>
    <property type="project" value="UniProtKB-ARBA"/>
</dbReference>
<evidence type="ECO:0000256" key="11">
    <source>
        <dbReference type="ARBA" id="ARBA00022801"/>
    </source>
</evidence>
<dbReference type="EC" id="2.3.2.2" evidence="4"/>
<dbReference type="GO" id="GO:0002951">
    <property type="term" value="F:leukotriene-C(4) hydrolase"/>
    <property type="evidence" value="ECO:0007669"/>
    <property type="project" value="UniProtKB-EC"/>
</dbReference>
<dbReference type="GO" id="GO:0006751">
    <property type="term" value="P:glutathione catabolic process"/>
    <property type="evidence" value="ECO:0007669"/>
    <property type="project" value="InterPro"/>
</dbReference>
<gene>
    <name evidence="35" type="primary">GGT5</name>
</gene>
<evidence type="ECO:0000256" key="4">
    <source>
        <dbReference type="ARBA" id="ARBA00012008"/>
    </source>
</evidence>
<evidence type="ECO:0000256" key="24">
    <source>
        <dbReference type="ARBA" id="ARBA00060714"/>
    </source>
</evidence>
<feature type="binding site" evidence="33">
    <location>
        <position position="391"/>
    </location>
    <ligand>
        <name>L-glutamate</name>
        <dbReference type="ChEBI" id="CHEBI:29985"/>
    </ligand>
</feature>
<evidence type="ECO:0000256" key="1">
    <source>
        <dbReference type="ARBA" id="ARBA00004606"/>
    </source>
</evidence>
<dbReference type="InterPro" id="IPR043138">
    <property type="entry name" value="GGT_lsub"/>
</dbReference>
<dbReference type="GO" id="GO:0019370">
    <property type="term" value="P:leukotriene biosynthetic process"/>
    <property type="evidence" value="ECO:0007669"/>
    <property type="project" value="UniProtKB-KW"/>
</dbReference>
<feature type="active site" description="Nucleophile" evidence="32">
    <location>
        <position position="349"/>
    </location>
</feature>
<comment type="similarity">
    <text evidence="3">Belongs to the gamma-glutamyltransferase family.</text>
</comment>
<reference evidence="35" key="3">
    <citation type="submission" date="2025-09" db="UniProtKB">
        <authorList>
            <consortium name="Ensembl"/>
        </authorList>
    </citation>
    <scope>IDENTIFICATION</scope>
</reference>
<dbReference type="PANTHER" id="PTHR45027">
    <property type="entry name" value="PUTATIVE GLUTATHIONE HYDROLASE LIGHT CHAIN"/>
    <property type="match status" value="1"/>
</dbReference>
<evidence type="ECO:0000256" key="18">
    <source>
        <dbReference type="ARBA" id="ARBA00033643"/>
    </source>
</evidence>
<comment type="pathway">
    <text evidence="24">Lipid metabolism; leukotriene D4 biosynthesis.</text>
</comment>
<evidence type="ECO:0000256" key="27">
    <source>
        <dbReference type="ARBA" id="ARBA00075099"/>
    </source>
</evidence>
<evidence type="ECO:0000256" key="23">
    <source>
        <dbReference type="ARBA" id="ARBA00052640"/>
    </source>
</evidence>
<evidence type="ECO:0000256" key="10">
    <source>
        <dbReference type="ARBA" id="ARBA00022751"/>
    </source>
</evidence>
<organism evidence="35 36">
    <name type="scientific">Sarcophilus harrisii</name>
    <name type="common">Tasmanian devil</name>
    <name type="synonym">Sarcophilus laniarius</name>
    <dbReference type="NCBI Taxonomy" id="9305"/>
    <lineage>
        <taxon>Eukaryota</taxon>
        <taxon>Metazoa</taxon>
        <taxon>Chordata</taxon>
        <taxon>Craniata</taxon>
        <taxon>Vertebrata</taxon>
        <taxon>Euteleostomi</taxon>
        <taxon>Mammalia</taxon>
        <taxon>Metatheria</taxon>
        <taxon>Dasyuromorphia</taxon>
        <taxon>Dasyuridae</taxon>
        <taxon>Sarcophilus</taxon>
    </lineage>
</organism>
<accession>G3VM82</accession>
<sequence length="532" mass="57146">GASTAQGIVGPAGAGAPLLPPSQVSVSSSLKEEGVRPLPGESGRPWLGAGKRGSAEADGLWSSGEVEVINARETVPKAGLRNLQERCHRDQPLGKGVSWIGVPGELRGYQLAHGRHGRLPWARLFEPTLRLLREGFRVPRVLSAFLNSSLSQAINGSSLRQLFFRGQKPLAEGDPLPWPALARTLQTVAEKGADELYEGALAEDLLADLAREGSQLTKEDLAGFRAEVVKPLALNLGDYTLYSPPPPAGGAILSFILNVLKGFRFSQDALAQLEGKVSTYHRIVETLKFANGLRWKLRDPRSYPEAPDVYKELLTEELAREVRERIGPRSNPAPSYYNVSLRGGAEAGTSHVAVLGADGSAVSVTSTINIPFGSMVYSPKTGLILNNQLLDFCWRETPGSSKLLDPVPGERPPSSMVPSILISKDQKSLLVIGGSGGQLIIPATALAIMNNLWFGLNLRDAIKAKILHVRPTTKVLFEPGFDEEIENGLISLGHEVEEVSIWLNVVQAVAKDGSGCIHAESDPRKLGEAAGY</sequence>
<evidence type="ECO:0000256" key="12">
    <source>
        <dbReference type="ARBA" id="ARBA00022968"/>
    </source>
</evidence>
<evidence type="ECO:0000256" key="2">
    <source>
        <dbReference type="ARBA" id="ARBA00005115"/>
    </source>
</evidence>
<dbReference type="SUPFAM" id="SSF56235">
    <property type="entry name" value="N-terminal nucleophile aminohydrolases (Ntn hydrolases)"/>
    <property type="match status" value="1"/>
</dbReference>
<dbReference type="FunFam" id="3.60.20.40:FF:000005">
    <property type="entry name" value="gamma-glutamyltransferase 5 isoform X3"/>
    <property type="match status" value="1"/>
</dbReference>
<feature type="binding site" evidence="33">
    <location>
        <position position="437"/>
    </location>
    <ligand>
        <name>L-glutamate</name>
        <dbReference type="ChEBI" id="CHEBI:29985"/>
    </ligand>
</feature>
<evidence type="ECO:0000256" key="30">
    <source>
        <dbReference type="ARBA" id="ARBA00081975"/>
    </source>
</evidence>
<dbReference type="InterPro" id="IPR000101">
    <property type="entry name" value="GGT_peptidase"/>
</dbReference>
<dbReference type="InterPro" id="IPR043137">
    <property type="entry name" value="GGT_ssub_C"/>
</dbReference>
<comment type="pathway">
    <text evidence="2">Sulfur metabolism; glutathione metabolism.</text>
</comment>
<keyword evidence="12" id="KW-0735">Signal-anchor</keyword>
<comment type="catalytic activity">
    <reaction evidence="19">
        <text>glutathione + H2O = L-cysteinylglycine + L-glutamate</text>
        <dbReference type="Rhea" id="RHEA:28807"/>
        <dbReference type="ChEBI" id="CHEBI:15377"/>
        <dbReference type="ChEBI" id="CHEBI:29985"/>
        <dbReference type="ChEBI" id="CHEBI:57925"/>
        <dbReference type="ChEBI" id="CHEBI:61694"/>
        <dbReference type="EC" id="3.4.19.13"/>
    </reaction>
    <physiologicalReaction direction="left-to-right" evidence="19">
        <dbReference type="Rhea" id="RHEA:28808"/>
    </physiologicalReaction>
</comment>
<comment type="catalytic activity">
    <reaction evidence="21">
        <text>S-[(2E,6E,10E)-geranylgeranyl]-L-glutathione + H2O = S-[(2E,6E,10E)-geranylgeranyl]-L-cysteinylglycine + L-glutamate</text>
        <dbReference type="Rhea" id="RHEA:65120"/>
        <dbReference type="ChEBI" id="CHEBI:15377"/>
        <dbReference type="ChEBI" id="CHEBI:29985"/>
        <dbReference type="ChEBI" id="CHEBI:156326"/>
        <dbReference type="ChEBI" id="CHEBI:156330"/>
    </reaction>
    <physiologicalReaction direction="left-to-right" evidence="21">
        <dbReference type="Rhea" id="RHEA:65121"/>
    </physiologicalReaction>
</comment>
<dbReference type="FunCoup" id="G3VM82">
    <property type="interactions" value="171"/>
</dbReference>
<evidence type="ECO:0000256" key="17">
    <source>
        <dbReference type="ARBA" id="ARBA00023315"/>
    </source>
</evidence>
<evidence type="ECO:0000256" key="26">
    <source>
        <dbReference type="ARBA" id="ARBA00071554"/>
    </source>
</evidence>
<dbReference type="GO" id="GO:0036374">
    <property type="term" value="F:glutathione hydrolase activity"/>
    <property type="evidence" value="ECO:0007669"/>
    <property type="project" value="UniProtKB-EC"/>
</dbReference>
<evidence type="ECO:0000256" key="15">
    <source>
        <dbReference type="ARBA" id="ARBA00023145"/>
    </source>
</evidence>
<dbReference type="HOGENOM" id="CLU_014813_4_1_1"/>
<evidence type="ECO:0000256" key="16">
    <source>
        <dbReference type="ARBA" id="ARBA00023180"/>
    </source>
</evidence>
<keyword evidence="7" id="KW-0808">Transferase</keyword>
<evidence type="ECO:0000313" key="36">
    <source>
        <dbReference type="Proteomes" id="UP000007648"/>
    </source>
</evidence>
<evidence type="ECO:0000256" key="5">
    <source>
        <dbReference type="ARBA" id="ARBA00012760"/>
    </source>
</evidence>
<dbReference type="PRINTS" id="PR01210">
    <property type="entry name" value="GGTRANSPTASE"/>
</dbReference>
<keyword evidence="16" id="KW-0325">Glycoprotein</keyword>
<reference evidence="35 36" key="1">
    <citation type="journal article" date="2011" name="Proc. Natl. Acad. Sci. U.S.A.">
        <title>Genetic diversity and population structure of the endangered marsupial Sarcophilus harrisii (Tasmanian devil).</title>
        <authorList>
            <person name="Miller W."/>
            <person name="Hayes V.M."/>
            <person name="Ratan A."/>
            <person name="Petersen D.C."/>
            <person name="Wittekindt N.E."/>
            <person name="Miller J."/>
            <person name="Walenz B."/>
            <person name="Knight J."/>
            <person name="Qi J."/>
            <person name="Zhao F."/>
            <person name="Wang Q."/>
            <person name="Bedoya-Reina O.C."/>
            <person name="Katiyar N."/>
            <person name="Tomsho L.P."/>
            <person name="Kasson L.M."/>
            <person name="Hardie R.A."/>
            <person name="Woodbridge P."/>
            <person name="Tindall E.A."/>
            <person name="Bertelsen M.F."/>
            <person name="Dixon D."/>
            <person name="Pyecroft S."/>
            <person name="Helgen K.M."/>
            <person name="Lesk A.M."/>
            <person name="Pringle T.H."/>
            <person name="Patterson N."/>
            <person name="Zhang Y."/>
            <person name="Kreiss A."/>
            <person name="Woods G.M."/>
            <person name="Jones M.E."/>
            <person name="Schuster S.C."/>
        </authorList>
    </citation>
    <scope>NUCLEOTIDE SEQUENCE [LARGE SCALE GENOMIC DNA]</scope>
</reference>
<keyword evidence="15" id="KW-0865">Zymogen</keyword>
<keyword evidence="10" id="KW-0434">Leukotriene biosynthesis</keyword>
<dbReference type="Proteomes" id="UP000007648">
    <property type="component" value="Unassembled WGS sequence"/>
</dbReference>
<keyword evidence="36" id="KW-1185">Reference proteome</keyword>
<feature type="compositionally biased region" description="Low complexity" evidence="34">
    <location>
        <begin position="14"/>
        <end position="29"/>
    </location>
</feature>
<evidence type="ECO:0000256" key="19">
    <source>
        <dbReference type="ARBA" id="ARBA00033701"/>
    </source>
</evidence>
<proteinExistence type="inferred from homology"/>
<dbReference type="Pfam" id="PF01019">
    <property type="entry name" value="G_glu_transpept"/>
    <property type="match status" value="1"/>
</dbReference>
<name>G3VM82_SARHA</name>
<dbReference type="eggNOG" id="KOG2410">
    <property type="taxonomic scope" value="Eukaryota"/>
</dbReference>
<feature type="region of interest" description="Disordered" evidence="34">
    <location>
        <begin position="1"/>
        <end position="52"/>
    </location>
</feature>
<comment type="catalytic activity">
    <reaction evidence="22">
        <text>an N-terminal (5-L-glutamyl)-[peptide] + an alpha-amino acid = 5-L-glutamyl amino acid + an N-terminal L-alpha-aminoacyl-[peptide]</text>
        <dbReference type="Rhea" id="RHEA:23904"/>
        <dbReference type="Rhea" id="RHEA-COMP:9780"/>
        <dbReference type="Rhea" id="RHEA-COMP:9795"/>
        <dbReference type="ChEBI" id="CHEBI:77644"/>
        <dbReference type="ChEBI" id="CHEBI:78597"/>
        <dbReference type="ChEBI" id="CHEBI:78599"/>
        <dbReference type="ChEBI" id="CHEBI:78608"/>
        <dbReference type="EC" id="2.3.2.2"/>
    </reaction>
    <physiologicalReaction direction="left-to-right" evidence="22">
        <dbReference type="Rhea" id="RHEA:23905"/>
    </physiologicalReaction>
</comment>
<keyword evidence="17" id="KW-0012">Acyltransferase</keyword>
<evidence type="ECO:0000256" key="7">
    <source>
        <dbReference type="ARBA" id="ARBA00022679"/>
    </source>
</evidence>
<dbReference type="GO" id="GO:0006750">
    <property type="term" value="P:glutathione biosynthetic process"/>
    <property type="evidence" value="ECO:0007669"/>
    <property type="project" value="UniProtKB-KW"/>
</dbReference>
<dbReference type="InParanoid" id="G3VM82"/>
<dbReference type="EC" id="3.4.19.14" evidence="25"/>